<name>A0A347VQZ7_9HELI</name>
<comment type="similarity">
    <text evidence="1">Belongs to the YoeB family.</text>
</comment>
<keyword evidence="3" id="KW-0540">Nuclease</keyword>
<dbReference type="InterPro" id="IPR035093">
    <property type="entry name" value="RelE/ParE_toxin_dom_sf"/>
</dbReference>
<dbReference type="GO" id="GO:0016787">
    <property type="term" value="F:hydrolase activity"/>
    <property type="evidence" value="ECO:0007669"/>
    <property type="project" value="UniProtKB-KW"/>
</dbReference>
<dbReference type="AlphaFoldDB" id="A0A347VQZ7"/>
<dbReference type="EMBL" id="QBIU01000001">
    <property type="protein sequence ID" value="MWV68586.1"/>
    <property type="molecule type" value="Genomic_DNA"/>
</dbReference>
<dbReference type="NCBIfam" id="TIGR02116">
    <property type="entry name" value="toxin_Txe_YoeB"/>
    <property type="match status" value="1"/>
</dbReference>
<reference evidence="7 10" key="4">
    <citation type="submission" date="2019-12" db="EMBL/GenBank/DDBJ databases">
        <title>Multi-Generational Helicobacter saguini Isolates.</title>
        <authorList>
            <person name="Mannion A."/>
            <person name="Shen Z."/>
            <person name="Fox J.G."/>
        </authorList>
    </citation>
    <scope>NUCLEOTIDE SEQUENCE [LARGE SCALE GENOMIC DNA]</scope>
    <source>
        <strain evidence="7">16-048</strain>
        <strain evidence="10">16-048 (F4)</strain>
    </source>
</reference>
<evidence type="ECO:0000256" key="2">
    <source>
        <dbReference type="ARBA" id="ARBA00022649"/>
    </source>
</evidence>
<dbReference type="GO" id="GO:0006401">
    <property type="term" value="P:RNA catabolic process"/>
    <property type="evidence" value="ECO:0007669"/>
    <property type="project" value="InterPro"/>
</dbReference>
<dbReference type="Proteomes" id="UP000029714">
    <property type="component" value="Unassembled WGS sequence"/>
</dbReference>
<proteinExistence type="inferred from homology"/>
<reference evidence="8 9" key="2">
    <citation type="journal article" date="2016" name="Infect. Immun.">
        <title>Helicobacter saguini, a Novel Helicobacter Isolated from Cotton-Top Tamarins with Ulcerative Colitis, Has Proinflammatory Properties and Induces Typhlocolitis and Dysplasia in Gnotobiotic IL-10-/- Mice.</title>
        <authorList>
            <person name="Shen Z."/>
            <person name="Mannion A."/>
            <person name="Whary M.T."/>
            <person name="Muthupalani S."/>
            <person name="Sheh A."/>
            <person name="Feng Y."/>
            <person name="Gong G."/>
            <person name="Vandamme P."/>
            <person name="Holcombe H.R."/>
            <person name="Paster B.J."/>
            <person name="Fox J.G."/>
        </authorList>
    </citation>
    <scope>NUCLEOTIDE SEQUENCE [LARGE SCALE GENOMIC DNA]</scope>
    <source>
        <strain evidence="8 9">MIT 97-6194</strain>
    </source>
</reference>
<dbReference type="Pfam" id="PF06769">
    <property type="entry name" value="YoeB_toxin"/>
    <property type="match status" value="1"/>
</dbReference>
<gene>
    <name evidence="7" type="ORF">DCO61_00695</name>
    <name evidence="8" type="ORF">LS64_000500</name>
</gene>
<reference evidence="8 9" key="1">
    <citation type="journal article" date="2014" name="Genome Announc.">
        <title>Draft genome sequences of eight enterohepatic helicobacter species isolated from both laboratory and wild rodents.</title>
        <authorList>
            <person name="Sheh A."/>
            <person name="Shen Z."/>
            <person name="Fox J.G."/>
        </authorList>
    </citation>
    <scope>NUCLEOTIDE SEQUENCE [LARGE SCALE GENOMIC DNA]</scope>
    <source>
        <strain evidence="8 9">MIT 97-6194</strain>
    </source>
</reference>
<dbReference type="PANTHER" id="PTHR38039:SF1">
    <property type="entry name" value="TOXIN YOEB"/>
    <property type="match status" value="1"/>
</dbReference>
<keyword evidence="4" id="KW-0255">Endonuclease</keyword>
<evidence type="ECO:0000313" key="10">
    <source>
        <dbReference type="Proteomes" id="UP000477070"/>
    </source>
</evidence>
<dbReference type="InterPro" id="IPR009614">
    <property type="entry name" value="YoeB_toxin"/>
</dbReference>
<evidence type="ECO:0000256" key="4">
    <source>
        <dbReference type="ARBA" id="ARBA00022759"/>
    </source>
</evidence>
<protein>
    <recommendedName>
        <fullName evidence="6">Putative mRNA interferase YoeB</fullName>
    </recommendedName>
</protein>
<reference evidence="8" key="3">
    <citation type="submission" date="2018-04" db="EMBL/GenBank/DDBJ databases">
        <authorList>
            <person name="Sheh A."/>
            <person name="Shen Z."/>
            <person name="Mannion A.J."/>
            <person name="Fox J.G."/>
        </authorList>
    </citation>
    <scope>NUCLEOTIDE SEQUENCE</scope>
    <source>
        <strain evidence="8">MIT 97-6194</strain>
    </source>
</reference>
<evidence type="ECO:0000313" key="9">
    <source>
        <dbReference type="Proteomes" id="UP000029714"/>
    </source>
</evidence>
<evidence type="ECO:0000313" key="8">
    <source>
        <dbReference type="EMBL" id="TLD95880.1"/>
    </source>
</evidence>
<dbReference type="Proteomes" id="UP000477070">
    <property type="component" value="Unassembled WGS sequence"/>
</dbReference>
<keyword evidence="9" id="KW-1185">Reference proteome</keyword>
<dbReference type="PANTHER" id="PTHR38039">
    <property type="entry name" value="TOXIN YOEB"/>
    <property type="match status" value="1"/>
</dbReference>
<dbReference type="SUPFAM" id="SSF143011">
    <property type="entry name" value="RelE-like"/>
    <property type="match status" value="1"/>
</dbReference>
<evidence type="ECO:0000313" key="7">
    <source>
        <dbReference type="EMBL" id="MWV68586.1"/>
    </source>
</evidence>
<evidence type="ECO:0000256" key="3">
    <source>
        <dbReference type="ARBA" id="ARBA00022722"/>
    </source>
</evidence>
<keyword evidence="5" id="KW-0378">Hydrolase</keyword>
<dbReference type="OrthoDB" id="9801102at2"/>
<keyword evidence="2" id="KW-1277">Toxin-antitoxin system</keyword>
<evidence type="ECO:0000256" key="6">
    <source>
        <dbReference type="ARBA" id="ARBA00030388"/>
    </source>
</evidence>
<dbReference type="STRING" id="1548018.LS64_01410"/>
<evidence type="ECO:0000256" key="1">
    <source>
        <dbReference type="ARBA" id="ARBA00008172"/>
    </source>
</evidence>
<accession>A0A347VQZ7</accession>
<dbReference type="RefSeq" id="WP_034569653.1">
    <property type="nucleotide sequence ID" value="NZ_JRMP02000001.1"/>
</dbReference>
<organism evidence="8 9">
    <name type="scientific">Helicobacter saguini</name>
    <dbReference type="NCBI Taxonomy" id="1548018"/>
    <lineage>
        <taxon>Bacteria</taxon>
        <taxon>Pseudomonadati</taxon>
        <taxon>Campylobacterota</taxon>
        <taxon>Epsilonproteobacteria</taxon>
        <taxon>Campylobacterales</taxon>
        <taxon>Helicobacteraceae</taxon>
        <taxon>Helicobacter</taxon>
    </lineage>
</organism>
<comment type="caution">
    <text evidence="8">The sequence shown here is derived from an EMBL/GenBank/DDBJ whole genome shotgun (WGS) entry which is preliminary data.</text>
</comment>
<dbReference type="Gene3D" id="3.30.2310.20">
    <property type="entry name" value="RelE-like"/>
    <property type="match status" value="1"/>
</dbReference>
<dbReference type="GO" id="GO:0004519">
    <property type="term" value="F:endonuclease activity"/>
    <property type="evidence" value="ECO:0007669"/>
    <property type="project" value="UniProtKB-KW"/>
</dbReference>
<dbReference type="EMBL" id="JRMP02000001">
    <property type="protein sequence ID" value="TLD95880.1"/>
    <property type="molecule type" value="Genomic_DNA"/>
</dbReference>
<evidence type="ECO:0000256" key="5">
    <source>
        <dbReference type="ARBA" id="ARBA00022801"/>
    </source>
</evidence>
<sequence>MRNILFSANAWLQYDEIQRINHKQTLKINDLLKDIARNGESGLGKPEKLKGELSGCYSRRIDSKNRIVYKFDDNVCEILQVGTHYNDK</sequence>